<dbReference type="EMBL" id="FSRM01000002">
    <property type="protein sequence ID" value="SIO51468.1"/>
    <property type="molecule type" value="Genomic_DNA"/>
</dbReference>
<protein>
    <submittedName>
        <fullName evidence="1">Uncharacterized protein</fullName>
    </submittedName>
</protein>
<name>A0A1N6K4H5_9BURK</name>
<evidence type="ECO:0000313" key="2">
    <source>
        <dbReference type="Proteomes" id="UP000184693"/>
    </source>
</evidence>
<evidence type="ECO:0000313" key="1">
    <source>
        <dbReference type="EMBL" id="SIO51468.1"/>
    </source>
</evidence>
<sequence>MPQTIYCWRCKIDVPMLTEDEWQLVNPETLLEQIKQYRKETGASLAEANRNNTDLPALVAYERITGFRESHANALMHHRIKLYGPPCTACGKKLRTSIASFCAACRANRADWVTSHATASTAELRV</sequence>
<dbReference type="Proteomes" id="UP000184693">
    <property type="component" value="Unassembled WGS sequence"/>
</dbReference>
<reference evidence="1 2" key="1">
    <citation type="submission" date="2016-11" db="EMBL/GenBank/DDBJ databases">
        <authorList>
            <person name="Jaros S."/>
            <person name="Januszkiewicz K."/>
            <person name="Wedrychowicz H."/>
        </authorList>
    </citation>
    <scope>NUCLEOTIDE SEQUENCE [LARGE SCALE GENOMIC DNA]</scope>
    <source>
        <strain evidence="1 2">GAS86</strain>
    </source>
</reference>
<gene>
    <name evidence="1" type="ORF">SAMN05444168_6008</name>
</gene>
<accession>A0A1N6K4H5</accession>
<proteinExistence type="predicted"/>
<dbReference type="AlphaFoldDB" id="A0A1N6K4H5"/>
<organism evidence="1 2">
    <name type="scientific">Paraburkholderia phenazinium</name>
    <dbReference type="NCBI Taxonomy" id="60549"/>
    <lineage>
        <taxon>Bacteria</taxon>
        <taxon>Pseudomonadati</taxon>
        <taxon>Pseudomonadota</taxon>
        <taxon>Betaproteobacteria</taxon>
        <taxon>Burkholderiales</taxon>
        <taxon>Burkholderiaceae</taxon>
        <taxon>Paraburkholderia</taxon>
    </lineage>
</organism>